<feature type="chain" id="PRO_5035220921" evidence="7">
    <location>
        <begin position="22"/>
        <end position="545"/>
    </location>
</feature>
<dbReference type="Gene3D" id="3.40.720.10">
    <property type="entry name" value="Alkaline Phosphatase, subunit A"/>
    <property type="match status" value="1"/>
</dbReference>
<keyword evidence="3 7" id="KW-0732">Signal</keyword>
<feature type="binding site" evidence="6">
    <location>
        <position position="98"/>
    </location>
    <ligand>
        <name>substrate</name>
    </ligand>
</feature>
<dbReference type="Proteomes" id="UP000621516">
    <property type="component" value="Unassembled WGS sequence"/>
</dbReference>
<dbReference type="RefSeq" id="WP_188224759.1">
    <property type="nucleotide sequence ID" value="NZ_JACVXD010000018.1"/>
</dbReference>
<protein>
    <submittedName>
        <fullName evidence="8">Alkaline phosphatase family protein</fullName>
    </submittedName>
</protein>
<keyword evidence="9" id="KW-1185">Reference proteome</keyword>
<dbReference type="PANTHER" id="PTHR10151">
    <property type="entry name" value="ECTONUCLEOTIDE PYROPHOSPHATASE/PHOSPHODIESTERASE"/>
    <property type="match status" value="1"/>
</dbReference>
<accession>A0A8J6Q8R7</accession>
<dbReference type="GO" id="GO:0004035">
    <property type="term" value="F:alkaline phosphatase activity"/>
    <property type="evidence" value="ECO:0007669"/>
    <property type="project" value="InterPro"/>
</dbReference>
<name>A0A8J6Q8R7_9FLAO</name>
<gene>
    <name evidence="8" type="ORF">ICJ85_15740</name>
</gene>
<evidence type="ECO:0000313" key="8">
    <source>
        <dbReference type="EMBL" id="MBD0825468.1"/>
    </source>
</evidence>
<dbReference type="SUPFAM" id="SSF53649">
    <property type="entry name" value="Alkaline phosphatase-like"/>
    <property type="match status" value="1"/>
</dbReference>
<dbReference type="GO" id="GO:0046872">
    <property type="term" value="F:metal ion binding"/>
    <property type="evidence" value="ECO:0007669"/>
    <property type="project" value="UniProtKB-KW"/>
</dbReference>
<dbReference type="InterPro" id="IPR002591">
    <property type="entry name" value="Phosphodiest/P_Trfase"/>
</dbReference>
<evidence type="ECO:0000256" key="6">
    <source>
        <dbReference type="PIRSR" id="PIRSR031924-51"/>
    </source>
</evidence>
<evidence type="ECO:0000256" key="2">
    <source>
        <dbReference type="ARBA" id="ARBA00022723"/>
    </source>
</evidence>
<proteinExistence type="predicted"/>
<dbReference type="EMBL" id="JACVXD010000018">
    <property type="protein sequence ID" value="MBD0825468.1"/>
    <property type="molecule type" value="Genomic_DNA"/>
</dbReference>
<dbReference type="PIRSF" id="PIRSF031924">
    <property type="entry name" value="Pi-irrepressible_AP"/>
    <property type="match status" value="1"/>
</dbReference>
<evidence type="ECO:0000313" key="9">
    <source>
        <dbReference type="Proteomes" id="UP000621516"/>
    </source>
</evidence>
<keyword evidence="1 5" id="KW-0597">Phosphoprotein</keyword>
<evidence type="ECO:0000256" key="5">
    <source>
        <dbReference type="PIRSR" id="PIRSR031924-50"/>
    </source>
</evidence>
<keyword evidence="2 4" id="KW-0479">Metal-binding</keyword>
<sequence>MSKQKAILLFLFAVITSFTYAQKTAKPKLVVGVVVDQMRYEYLYRFQDNYTDDGFKRLMREGFNARNTHYNYVPTATCLGHATIYTGTTPTNHGIVSNSWYSRDLKRKMYCVEDSTVFMVDNSGIQKDEKYSSYSRSPKNIKTTTITDELKLFSNGRSKVIGLSIKDRSAISPAGHLADAAYWYNKETGQFITSSFYKTELPKWLVNFNMEKRADALLNSTWKPLLPMEKYINSNSDNDAFEKVFKGKKESTFPYNLKQLRKTNGDFELITETPFGNTLLTELIKATIKGEKLGQGKETDFLTVSYSSTDYVGHSFGIRSKELEDTYVRMDREIATLLKTLDKEVGQGNYVLFLTADHGASDHPVFLETKQIPGEFYNTKQLKKALNDYLVNLFGTNNYVAYFDSTQIYFNDTNVQKTQVIKEAVTFLKSVEGIKDAFAPYIPDWSLSNSHTGDFIKNSFNPEESGDIIYHTYSGWMPKRAFGTTHGTSYTSDTHVPLLWFGNNIQKGETIKPVRITQIAPTLSFLLNIPLPNASDYQALEAMFR</sequence>
<evidence type="ECO:0000256" key="3">
    <source>
        <dbReference type="ARBA" id="ARBA00022729"/>
    </source>
</evidence>
<evidence type="ECO:0000256" key="4">
    <source>
        <dbReference type="PIRNR" id="PIRNR031924"/>
    </source>
</evidence>
<dbReference type="Gene3D" id="3.30.1360.150">
    <property type="match status" value="1"/>
</dbReference>
<dbReference type="InterPro" id="IPR026263">
    <property type="entry name" value="Alkaline_phosphatase_prok"/>
</dbReference>
<feature type="binding site" evidence="6">
    <location>
        <begin position="166"/>
        <end position="168"/>
    </location>
    <ligand>
        <name>substrate</name>
    </ligand>
</feature>
<comment type="caution">
    <text evidence="8">The sequence shown here is derived from an EMBL/GenBank/DDBJ whole genome shotgun (WGS) entry which is preliminary data.</text>
</comment>
<dbReference type="InterPro" id="IPR017850">
    <property type="entry name" value="Alkaline_phosphatase_core_sf"/>
</dbReference>
<dbReference type="CDD" id="cd16016">
    <property type="entry name" value="AP-SPAP"/>
    <property type="match status" value="1"/>
</dbReference>
<organism evidence="8 9">
    <name type="scientific">Aestuariibaculum marinum</name>
    <dbReference type="NCBI Taxonomy" id="2683592"/>
    <lineage>
        <taxon>Bacteria</taxon>
        <taxon>Pseudomonadati</taxon>
        <taxon>Bacteroidota</taxon>
        <taxon>Flavobacteriia</taxon>
        <taxon>Flavobacteriales</taxon>
        <taxon>Flavobacteriaceae</taxon>
    </lineage>
</organism>
<dbReference type="Pfam" id="PF01663">
    <property type="entry name" value="Phosphodiest"/>
    <property type="match status" value="1"/>
</dbReference>
<feature type="signal peptide" evidence="7">
    <location>
        <begin position="1"/>
        <end position="21"/>
    </location>
</feature>
<dbReference type="AlphaFoldDB" id="A0A8J6Q8R7"/>
<evidence type="ECO:0000256" key="7">
    <source>
        <dbReference type="SAM" id="SignalP"/>
    </source>
</evidence>
<feature type="active site" description="Phosphothreonine intermediate" evidence="5">
    <location>
        <position position="77"/>
    </location>
</feature>
<dbReference type="NCBIfam" id="NF042991">
    <property type="entry name" value="alk_phos_PafA"/>
    <property type="match status" value="1"/>
</dbReference>
<dbReference type="PANTHER" id="PTHR10151:SF120">
    <property type="entry name" value="BIS(5'-ADENOSYL)-TRIPHOSPHATASE"/>
    <property type="match status" value="1"/>
</dbReference>
<reference evidence="8 9" key="1">
    <citation type="journal article" date="2018" name="J. Microbiol.">
        <title>Aestuariibaculum marinum sp. nov., a marine bacterium isolated from seawater in South Korea.</title>
        <authorList>
            <person name="Choi J."/>
            <person name="Lee D."/>
            <person name="Jang J.H."/>
            <person name="Cha S."/>
            <person name="Seo T."/>
        </authorList>
    </citation>
    <scope>NUCLEOTIDE SEQUENCE [LARGE SCALE GENOMIC DNA]</scope>
    <source>
        <strain evidence="8 9">IP7</strain>
    </source>
</reference>
<evidence type="ECO:0000256" key="1">
    <source>
        <dbReference type="ARBA" id="ARBA00022553"/>
    </source>
</evidence>